<dbReference type="GO" id="GO:0005886">
    <property type="term" value="C:plasma membrane"/>
    <property type="evidence" value="ECO:0007669"/>
    <property type="project" value="UniProtKB-SubCell"/>
</dbReference>
<feature type="compositionally biased region" description="Polar residues" evidence="11">
    <location>
        <begin position="31"/>
        <end position="61"/>
    </location>
</feature>
<evidence type="ECO:0000256" key="1">
    <source>
        <dbReference type="ARBA" id="ARBA00004162"/>
    </source>
</evidence>
<evidence type="ECO:0000256" key="11">
    <source>
        <dbReference type="SAM" id="MobiDB-lite"/>
    </source>
</evidence>
<evidence type="ECO:0000313" key="13">
    <source>
        <dbReference type="Proteomes" id="UP000826271"/>
    </source>
</evidence>
<dbReference type="Proteomes" id="UP000826271">
    <property type="component" value="Unassembled WGS sequence"/>
</dbReference>
<keyword evidence="8" id="KW-0472">Membrane</keyword>
<organism evidence="12 13">
    <name type="scientific">Buddleja alternifolia</name>
    <dbReference type="NCBI Taxonomy" id="168488"/>
    <lineage>
        <taxon>Eukaryota</taxon>
        <taxon>Viridiplantae</taxon>
        <taxon>Streptophyta</taxon>
        <taxon>Embryophyta</taxon>
        <taxon>Tracheophyta</taxon>
        <taxon>Spermatophyta</taxon>
        <taxon>Magnoliopsida</taxon>
        <taxon>eudicotyledons</taxon>
        <taxon>Gunneridae</taxon>
        <taxon>Pentapetalae</taxon>
        <taxon>asterids</taxon>
        <taxon>lamiids</taxon>
        <taxon>Lamiales</taxon>
        <taxon>Scrophulariaceae</taxon>
        <taxon>Buddlejeae</taxon>
        <taxon>Buddleja</taxon>
    </lineage>
</organism>
<dbReference type="AlphaFoldDB" id="A0AAV6X1X6"/>
<protein>
    <submittedName>
        <fullName evidence="12">Uncharacterized protein</fullName>
    </submittedName>
</protein>
<evidence type="ECO:0000256" key="9">
    <source>
        <dbReference type="ARBA" id="ARBA00038080"/>
    </source>
</evidence>
<accession>A0AAV6X1X6</accession>
<keyword evidence="5" id="KW-0256">Endoplasmic reticulum</keyword>
<evidence type="ECO:0000256" key="10">
    <source>
        <dbReference type="SAM" id="Coils"/>
    </source>
</evidence>
<keyword evidence="6" id="KW-1133">Transmembrane helix</keyword>
<feature type="coiled-coil region" evidence="10">
    <location>
        <begin position="474"/>
        <end position="558"/>
    </location>
</feature>
<comment type="similarity">
    <text evidence="9">Belongs to the plant Proton pump-interactor protein family.</text>
</comment>
<evidence type="ECO:0000256" key="8">
    <source>
        <dbReference type="ARBA" id="ARBA00023136"/>
    </source>
</evidence>
<proteinExistence type="inferred from homology"/>
<evidence type="ECO:0000256" key="6">
    <source>
        <dbReference type="ARBA" id="ARBA00022989"/>
    </source>
</evidence>
<comment type="subcellular location">
    <subcellularLocation>
        <location evidence="1">Cell membrane</location>
        <topology evidence="1">Single-pass membrane protein</topology>
    </subcellularLocation>
    <subcellularLocation>
        <location evidence="2">Endoplasmic reticulum membrane</location>
        <topology evidence="2">Single-pass membrane protein</topology>
    </subcellularLocation>
</comment>
<dbReference type="PANTHER" id="PTHR32219:SF3">
    <property type="entry name" value="CALPONIN-LIKE DOMAIN PROTEIN"/>
    <property type="match status" value="1"/>
</dbReference>
<keyword evidence="4" id="KW-0812">Transmembrane</keyword>
<comment type="caution">
    <text evidence="12">The sequence shown here is derived from an EMBL/GenBank/DDBJ whole genome shotgun (WGS) entry which is preliminary data.</text>
</comment>
<dbReference type="EMBL" id="WHWC01000008">
    <property type="protein sequence ID" value="KAG8377186.1"/>
    <property type="molecule type" value="Genomic_DNA"/>
</dbReference>
<evidence type="ECO:0000313" key="12">
    <source>
        <dbReference type="EMBL" id="KAG8377186.1"/>
    </source>
</evidence>
<evidence type="ECO:0000256" key="5">
    <source>
        <dbReference type="ARBA" id="ARBA00022824"/>
    </source>
</evidence>
<feature type="region of interest" description="Disordered" evidence="11">
    <location>
        <begin position="31"/>
        <end position="75"/>
    </location>
</feature>
<sequence>MVRMRIRKWEEHLARRRTAYRRRGDEMLNAANTNAFDSNDVRTNSNYQEPRRSLSLTQSNVDVAPCPDPERSTPRCTQRMRFDNQLAAASNYAFSSDRDALYHLCRNHVENFMELWNTSDEFRRETAVEDQGAEFDTQKEKLFAVSGKVSKPMIEGGNGKVECTKKNSPLVSGSIPEQGSSLEDGDMVQVFISNSLEEHNEKIELDAVGTRECFCKDVVGNGASALHESKNELEDQGAELNTSKNESSLEYADGIQVFVANLEEHNGRVANNPPANFDVKVDSGVPNSSTTSCGEMASDETILFLSNNYNVGNAGASSILSDTEAFEYIGDQFDGAKGSSYEILFLPENEDTGNSHSSNISMASPKSYCAVLIDRLEAEQIRLAKLHVDEKTELRDAIQIQIQEKRANSQIYCVDYKYAKAKYRSARTLVRSKRIEIDYLQSVINKAKYALTVEDIDRRRIYNMEHMIQHNTLLLNEEKLLIREIKQLKQLRKQLSSNLGSQDEIKQAFEKREEAEEHLRVQELDILKDSVLKAEAAVAEAVKKHDHENKKLKELQAQFKAAADFRQEESLRKELLKKLGPRSHNSPETSAALENRARSGESKGGLGGWDLEQALLQVQDIVAAASNYAFSSDRDALYLLCKNHVENFMELWNTSDEFRREYVMFNTRSTLGRMGTLDGRSLGPDEEQPILPSYVDVRVNRMVSKLAKVNSTSQIPTLELKQETTVEKVTSDDKPMKKVTENNNKKSTIKGPSEPVQGNDLVIVSSTEVGDEVHEEPKKSKEEIELIRKAEERRKEEVEAKLKEQRRLEELAKANEARERKK</sequence>
<keyword evidence="13" id="KW-1185">Reference proteome</keyword>
<dbReference type="GO" id="GO:0005789">
    <property type="term" value="C:endoplasmic reticulum membrane"/>
    <property type="evidence" value="ECO:0007669"/>
    <property type="project" value="UniProtKB-SubCell"/>
</dbReference>
<dbReference type="PANTHER" id="PTHR32219">
    <property type="entry name" value="RNA-BINDING PROTEIN YLMH-RELATED"/>
    <property type="match status" value="1"/>
</dbReference>
<gene>
    <name evidence="12" type="ORF">BUALT_Bualt08G0002000</name>
</gene>
<feature type="region of interest" description="Disordered" evidence="11">
    <location>
        <begin position="576"/>
        <end position="602"/>
    </location>
</feature>
<keyword evidence="3" id="KW-1003">Cell membrane</keyword>
<feature type="coiled-coil region" evidence="10">
    <location>
        <begin position="781"/>
        <end position="821"/>
    </location>
</feature>
<dbReference type="InterPro" id="IPR055282">
    <property type="entry name" value="PPI1-4"/>
</dbReference>
<evidence type="ECO:0000256" key="7">
    <source>
        <dbReference type="ARBA" id="ARBA00023054"/>
    </source>
</evidence>
<evidence type="ECO:0000256" key="3">
    <source>
        <dbReference type="ARBA" id="ARBA00022475"/>
    </source>
</evidence>
<feature type="region of interest" description="Disordered" evidence="11">
    <location>
        <begin position="730"/>
        <end position="758"/>
    </location>
</feature>
<feature type="compositionally biased region" description="Basic and acidic residues" evidence="11">
    <location>
        <begin position="730"/>
        <end position="744"/>
    </location>
</feature>
<evidence type="ECO:0000256" key="4">
    <source>
        <dbReference type="ARBA" id="ARBA00022692"/>
    </source>
</evidence>
<evidence type="ECO:0000256" key="2">
    <source>
        <dbReference type="ARBA" id="ARBA00004389"/>
    </source>
</evidence>
<keyword evidence="7 10" id="KW-0175">Coiled coil</keyword>
<reference evidence="12" key="1">
    <citation type="submission" date="2019-10" db="EMBL/GenBank/DDBJ databases">
        <authorList>
            <person name="Zhang R."/>
            <person name="Pan Y."/>
            <person name="Wang J."/>
            <person name="Ma R."/>
            <person name="Yu S."/>
        </authorList>
    </citation>
    <scope>NUCLEOTIDE SEQUENCE</scope>
    <source>
        <strain evidence="12">LA-IB0</strain>
        <tissue evidence="12">Leaf</tissue>
    </source>
</reference>
<name>A0AAV6X1X6_9LAMI</name>